<name>A0AB39G5Y8_9BURK</name>
<dbReference type="EMBL" id="CP158261">
    <property type="protein sequence ID" value="XDJ67379.1"/>
    <property type="molecule type" value="Genomic_DNA"/>
</dbReference>
<dbReference type="AlphaFoldDB" id="A0AB39G5Y8"/>
<dbReference type="EMBL" id="CP158260">
    <property type="protein sequence ID" value="XDJ64255.1"/>
    <property type="molecule type" value="Genomic_DNA"/>
</dbReference>
<organism evidence="4">
    <name type="scientific">Castellaniella ginsengisoli</name>
    <dbReference type="NCBI Taxonomy" id="546114"/>
    <lineage>
        <taxon>Bacteria</taxon>
        <taxon>Pseudomonadati</taxon>
        <taxon>Pseudomonadota</taxon>
        <taxon>Betaproteobacteria</taxon>
        <taxon>Burkholderiales</taxon>
        <taxon>Alcaligenaceae</taxon>
        <taxon>Castellaniella</taxon>
    </lineage>
</organism>
<proteinExistence type="predicted"/>
<evidence type="ECO:0000313" key="4">
    <source>
        <dbReference type="EMBL" id="XDJ85088.1"/>
    </source>
</evidence>
<dbReference type="EMBL" id="CP158259">
    <property type="protein sequence ID" value="XDJ61129.1"/>
    <property type="molecule type" value="Genomic_DNA"/>
</dbReference>
<protein>
    <recommendedName>
        <fullName evidence="5">DUF4375 domain-containing protein</fullName>
    </recommendedName>
</protein>
<evidence type="ECO:0000313" key="2">
    <source>
        <dbReference type="EMBL" id="XDJ64255.1"/>
    </source>
</evidence>
<evidence type="ECO:0000313" key="1">
    <source>
        <dbReference type="EMBL" id="XDJ61129.1"/>
    </source>
</evidence>
<sequence length="301" mass="33035">MADPRWYISDKNGLATLCADVHDAVRESVRADAEWPNNAPHRVVHLVSVEDWSALLSRYGSGQPADDRAAYESGRRVGLDFAHSVVSEILRKHYYGSGIDGLNKLVQQAADVIAREKDNPTTATTDYGQPATSAEPTESAVLLDALSGLVKALRERHYGRMPDEVQAAYDKAWAIVFSSPVAAPVAEQAQPTMPALTDAMRAVLRNEHDVYLTEDALYAALCDAAQAQLSGISGELGAQDREDAERWRWLRDHAALQWYFTSQTEGVRAWAVMHRQNGRITSYNGTDLDVAIDAARAAKGE</sequence>
<dbReference type="RefSeq" id="WP_368641724.1">
    <property type="nucleotide sequence ID" value="NZ_CP158259.1"/>
</dbReference>
<gene>
    <name evidence="3" type="ORF">ABRY91_04945</name>
    <name evidence="1" type="ORF">ABRY92_00435</name>
    <name evidence="2" type="ORF">ABRZ03_02575</name>
    <name evidence="4" type="ORF">ABRZ08_12955</name>
</gene>
<evidence type="ECO:0008006" key="5">
    <source>
        <dbReference type="Google" id="ProtNLM"/>
    </source>
</evidence>
<reference evidence="4" key="1">
    <citation type="submission" date="2024-05" db="EMBL/GenBank/DDBJ databases">
        <authorList>
            <person name="Luo Y.-C."/>
            <person name="Nicholds J."/>
            <person name="Mortimer T."/>
            <person name="Maboni G."/>
        </authorList>
    </citation>
    <scope>NUCLEOTIDE SEQUENCE</scope>
    <source>
        <strain evidence="4">140124</strain>
        <strain evidence="3">145849</strain>
        <strain evidence="2">145850</strain>
        <strain evidence="1">145852</strain>
    </source>
</reference>
<evidence type="ECO:0000313" key="3">
    <source>
        <dbReference type="EMBL" id="XDJ67379.1"/>
    </source>
</evidence>
<dbReference type="EMBL" id="CP158268">
    <property type="protein sequence ID" value="XDJ85088.1"/>
    <property type="molecule type" value="Genomic_DNA"/>
</dbReference>
<accession>A0AB39G5Y8</accession>